<evidence type="ECO:0000256" key="8">
    <source>
        <dbReference type="ARBA" id="ARBA00024235"/>
    </source>
</evidence>
<feature type="transmembrane region" description="Helical" evidence="9">
    <location>
        <begin position="24"/>
        <end position="44"/>
    </location>
</feature>
<dbReference type="EMBL" id="DXHP01000210">
    <property type="protein sequence ID" value="HIW07584.1"/>
    <property type="molecule type" value="Genomic_DNA"/>
</dbReference>
<keyword evidence="5 9" id="KW-0472">Membrane</keyword>
<evidence type="ECO:0000256" key="1">
    <source>
        <dbReference type="ARBA" id="ARBA00004401"/>
    </source>
</evidence>
<reference evidence="11" key="2">
    <citation type="submission" date="2021-04" db="EMBL/GenBank/DDBJ databases">
        <authorList>
            <person name="Gilroy R."/>
        </authorList>
    </citation>
    <scope>NUCLEOTIDE SEQUENCE</scope>
    <source>
        <strain evidence="11">CHK160-9182</strain>
    </source>
</reference>
<evidence type="ECO:0000256" key="2">
    <source>
        <dbReference type="ARBA" id="ARBA00022475"/>
    </source>
</evidence>
<dbReference type="Pfam" id="PF09976">
    <property type="entry name" value="TPR_21"/>
    <property type="match status" value="1"/>
</dbReference>
<dbReference type="PANTHER" id="PTHR38035">
    <property type="entry name" value="UPF0070 PROTEIN YFGM"/>
    <property type="match status" value="1"/>
</dbReference>
<evidence type="ECO:0000313" key="11">
    <source>
        <dbReference type="EMBL" id="HIW07584.1"/>
    </source>
</evidence>
<evidence type="ECO:0000256" key="4">
    <source>
        <dbReference type="ARBA" id="ARBA00022989"/>
    </source>
</evidence>
<evidence type="ECO:0000256" key="7">
    <source>
        <dbReference type="ARBA" id="ARBA00024197"/>
    </source>
</evidence>
<comment type="caution">
    <text evidence="11">The sequence shown here is derived from an EMBL/GenBank/DDBJ whole genome shotgun (WGS) entry which is preliminary data.</text>
</comment>
<dbReference type="Gene3D" id="1.25.40.10">
    <property type="entry name" value="Tetratricopeptide repeat domain"/>
    <property type="match status" value="1"/>
</dbReference>
<reference evidence="11" key="1">
    <citation type="journal article" date="2021" name="PeerJ">
        <title>Extensive microbial diversity within the chicken gut microbiome revealed by metagenomics and culture.</title>
        <authorList>
            <person name="Gilroy R."/>
            <person name="Ravi A."/>
            <person name="Getino M."/>
            <person name="Pursley I."/>
            <person name="Horton D.L."/>
            <person name="Alikhan N.F."/>
            <person name="Baker D."/>
            <person name="Gharbi K."/>
            <person name="Hall N."/>
            <person name="Watson M."/>
            <person name="Adriaenssens E.M."/>
            <person name="Foster-Nyarko E."/>
            <person name="Jarju S."/>
            <person name="Secka A."/>
            <person name="Antonio M."/>
            <person name="Oren A."/>
            <person name="Chaudhuri R.R."/>
            <person name="La Ragione R."/>
            <person name="Hildebrand F."/>
            <person name="Pallen M.J."/>
        </authorList>
    </citation>
    <scope>NUCLEOTIDE SEQUENCE</scope>
    <source>
        <strain evidence="11">CHK160-9182</strain>
    </source>
</reference>
<gene>
    <name evidence="11" type="ORF">H9889_09720</name>
</gene>
<dbReference type="Proteomes" id="UP000823934">
    <property type="component" value="Unassembled WGS sequence"/>
</dbReference>
<evidence type="ECO:0000313" key="12">
    <source>
        <dbReference type="Proteomes" id="UP000823934"/>
    </source>
</evidence>
<keyword evidence="4 9" id="KW-1133">Transmembrane helix</keyword>
<comment type="similarity">
    <text evidence="7">Belongs to the YfgM family.</text>
</comment>
<evidence type="ECO:0000256" key="5">
    <source>
        <dbReference type="ARBA" id="ARBA00023136"/>
    </source>
</evidence>
<feature type="domain" description="Ancillary SecYEG translocon subunit/Cell division coordinator CpoB TPR" evidence="10">
    <location>
        <begin position="18"/>
        <end position="188"/>
    </location>
</feature>
<sequence>MALNQYETDEQRAEVLIDWLKRNAGYLLFLVVLVIGSIAGVELYKRHQVSELNATFDSYESFLSQYGDEPIDGAMSEQFVASNEGIYQAFSAMLLAKEAHGASDFVTAETLLNSALTTADYEGLKALLQYRLAIVQFDQGKNEVALESLKQIQAVEFLGLRKVLEGDIYLSMGREQDAKISYEEALTSDIVPDGALNKLNRLSAE</sequence>
<dbReference type="GO" id="GO:0044877">
    <property type="term" value="F:protein-containing complex binding"/>
    <property type="evidence" value="ECO:0007669"/>
    <property type="project" value="InterPro"/>
</dbReference>
<dbReference type="GO" id="GO:0005886">
    <property type="term" value="C:plasma membrane"/>
    <property type="evidence" value="ECO:0007669"/>
    <property type="project" value="UniProtKB-SubCell"/>
</dbReference>
<accession>A0A9D1Q7P6</accession>
<keyword evidence="6" id="KW-0143">Chaperone</keyword>
<keyword evidence="2" id="KW-1003">Cell membrane</keyword>
<evidence type="ECO:0000256" key="9">
    <source>
        <dbReference type="SAM" id="Phobius"/>
    </source>
</evidence>
<keyword evidence="3 9" id="KW-0812">Transmembrane</keyword>
<dbReference type="SUPFAM" id="SSF48452">
    <property type="entry name" value="TPR-like"/>
    <property type="match status" value="1"/>
</dbReference>
<dbReference type="InterPro" id="IPR011990">
    <property type="entry name" value="TPR-like_helical_dom_sf"/>
</dbReference>
<organism evidence="11 12">
    <name type="scientific">Candidatus Ignatzschineria merdigallinarum</name>
    <dbReference type="NCBI Taxonomy" id="2838621"/>
    <lineage>
        <taxon>Bacteria</taxon>
        <taxon>Pseudomonadati</taxon>
        <taxon>Pseudomonadota</taxon>
        <taxon>Gammaproteobacteria</taxon>
        <taxon>Cardiobacteriales</taxon>
        <taxon>Ignatzschineriaceae</taxon>
        <taxon>Ignatzschineria</taxon>
    </lineage>
</organism>
<evidence type="ECO:0000256" key="6">
    <source>
        <dbReference type="ARBA" id="ARBA00023186"/>
    </source>
</evidence>
<dbReference type="InterPro" id="IPR018704">
    <property type="entry name" value="SecYEG/CpoB_TPR"/>
</dbReference>
<name>A0A9D1Q7P6_9GAMM</name>
<proteinExistence type="inferred from homology"/>
<comment type="subcellular location">
    <subcellularLocation>
        <location evidence="1">Cell membrane</location>
        <topology evidence="1">Single-pass type II membrane protein</topology>
    </subcellularLocation>
</comment>
<dbReference type="AlphaFoldDB" id="A0A9D1Q7P6"/>
<dbReference type="PANTHER" id="PTHR38035:SF1">
    <property type="entry name" value="ANCILLARY SECYEG TRANSLOCON SUBUNIT"/>
    <property type="match status" value="1"/>
</dbReference>
<evidence type="ECO:0000256" key="3">
    <source>
        <dbReference type="ARBA" id="ARBA00022692"/>
    </source>
</evidence>
<evidence type="ECO:0000259" key="10">
    <source>
        <dbReference type="Pfam" id="PF09976"/>
    </source>
</evidence>
<protein>
    <recommendedName>
        <fullName evidence="8">Ancillary SecYEG translocon subunit</fullName>
    </recommendedName>
</protein>
<dbReference type="InterPro" id="IPR026039">
    <property type="entry name" value="YfgM"/>
</dbReference>